<name>A0A9N7NH32_STRHE</name>
<evidence type="ECO:0000313" key="2">
    <source>
        <dbReference type="Proteomes" id="UP001153555"/>
    </source>
</evidence>
<gene>
    <name evidence="1" type="ORF">SHERM_24336</name>
</gene>
<dbReference type="Proteomes" id="UP001153555">
    <property type="component" value="Unassembled WGS sequence"/>
</dbReference>
<dbReference type="GO" id="GO:0003743">
    <property type="term" value="F:translation initiation factor activity"/>
    <property type="evidence" value="ECO:0007669"/>
    <property type="project" value="UniProtKB-KW"/>
</dbReference>
<dbReference type="InterPro" id="IPR016024">
    <property type="entry name" value="ARM-type_fold"/>
</dbReference>
<dbReference type="OrthoDB" id="337745at2759"/>
<organism evidence="1 2">
    <name type="scientific">Striga hermonthica</name>
    <name type="common">Purple witchweed</name>
    <name type="synonym">Buchnera hermonthica</name>
    <dbReference type="NCBI Taxonomy" id="68872"/>
    <lineage>
        <taxon>Eukaryota</taxon>
        <taxon>Viridiplantae</taxon>
        <taxon>Streptophyta</taxon>
        <taxon>Embryophyta</taxon>
        <taxon>Tracheophyta</taxon>
        <taxon>Spermatophyta</taxon>
        <taxon>Magnoliopsida</taxon>
        <taxon>eudicotyledons</taxon>
        <taxon>Gunneridae</taxon>
        <taxon>Pentapetalae</taxon>
        <taxon>asterids</taxon>
        <taxon>lamiids</taxon>
        <taxon>Lamiales</taxon>
        <taxon>Orobanchaceae</taxon>
        <taxon>Buchnereae</taxon>
        <taxon>Striga</taxon>
    </lineage>
</organism>
<comment type="caution">
    <text evidence="1">The sequence shown here is derived from an EMBL/GenBank/DDBJ whole genome shotgun (WGS) entry which is preliminary data.</text>
</comment>
<protein>
    <submittedName>
        <fullName evidence="1">Eukaryotic translation initiation factor 3 subunit K</fullName>
    </submittedName>
</protein>
<dbReference type="EMBL" id="CACSLK010027752">
    <property type="protein sequence ID" value="CAA0828641.1"/>
    <property type="molecule type" value="Genomic_DNA"/>
</dbReference>
<dbReference type="AlphaFoldDB" id="A0A9N7NH32"/>
<reference evidence="1" key="1">
    <citation type="submission" date="2019-12" db="EMBL/GenBank/DDBJ databases">
        <authorList>
            <person name="Scholes J."/>
        </authorList>
    </citation>
    <scope>NUCLEOTIDE SEQUENCE</scope>
</reference>
<evidence type="ECO:0000313" key="1">
    <source>
        <dbReference type="EMBL" id="CAA0828641.1"/>
    </source>
</evidence>
<keyword evidence="1" id="KW-0648">Protein biosynthesis</keyword>
<keyword evidence="1" id="KW-0396">Initiation factor</keyword>
<proteinExistence type="predicted"/>
<sequence length="120" mass="13447">MGKEMSNPPTNQKHKSTVAYTVEQLVAVNPYNPDILPDLENYVNEQFHHRSLQTLHLNLHGSSTAAQPDESRISAALVYSQPTCFALSQSPYISASRALQFPAPRLSPSRHPLLLSRLRR</sequence>
<accession>A0A9N7NH32</accession>
<keyword evidence="2" id="KW-1185">Reference proteome</keyword>
<dbReference type="SUPFAM" id="SSF48371">
    <property type="entry name" value="ARM repeat"/>
    <property type="match status" value="1"/>
</dbReference>